<dbReference type="EMBL" id="AGCU01147659">
    <property type="status" value="NOT_ANNOTATED_CDS"/>
    <property type="molecule type" value="Genomic_DNA"/>
</dbReference>
<dbReference type="Gene3D" id="1.25.10.10">
    <property type="entry name" value="Leucine-rich Repeat Variant"/>
    <property type="match status" value="1"/>
</dbReference>
<feature type="domain" description="Maestro-like HEAT-repeats" evidence="2">
    <location>
        <begin position="279"/>
        <end position="352"/>
    </location>
</feature>
<reference evidence="6" key="2">
    <citation type="journal article" date="2013" name="Nat. Genet.">
        <title>The draft genomes of soft-shell turtle and green sea turtle yield insights into the development and evolution of the turtle-specific body plan.</title>
        <authorList>
            <person name="Wang Z."/>
            <person name="Pascual-Anaya J."/>
            <person name="Zadissa A."/>
            <person name="Li W."/>
            <person name="Niimura Y."/>
            <person name="Huang Z."/>
            <person name="Li C."/>
            <person name="White S."/>
            <person name="Xiong Z."/>
            <person name="Fang D."/>
            <person name="Wang B."/>
            <person name="Ming Y."/>
            <person name="Chen Y."/>
            <person name="Zheng Y."/>
            <person name="Kuraku S."/>
            <person name="Pignatelli M."/>
            <person name="Herrero J."/>
            <person name="Beal K."/>
            <person name="Nozawa M."/>
            <person name="Li Q."/>
            <person name="Wang J."/>
            <person name="Zhang H."/>
            <person name="Yu L."/>
            <person name="Shigenobu S."/>
            <person name="Wang J."/>
            <person name="Liu J."/>
            <person name="Flicek P."/>
            <person name="Searle S."/>
            <person name="Wang J."/>
            <person name="Kuratani S."/>
            <person name="Yin Y."/>
            <person name="Aken B."/>
            <person name="Zhang G."/>
            <person name="Irie N."/>
        </authorList>
    </citation>
    <scope>NUCLEOTIDE SEQUENCE [LARGE SCALE GENOMIC DNA]</scope>
    <source>
        <strain evidence="6">Daiwa-1</strain>
    </source>
</reference>
<keyword evidence="1" id="KW-0677">Repeat</keyword>
<dbReference type="Ensembl" id="ENSPSIT00000015830.1">
    <property type="protein sequence ID" value="ENSPSIP00000015755.1"/>
    <property type="gene ID" value="ENSPSIG00000013926.1"/>
</dbReference>
<proteinExistence type="predicted"/>
<dbReference type="EMBL" id="AGCU01147655">
    <property type="status" value="NOT_ANNOTATED_CDS"/>
    <property type="molecule type" value="Genomic_DNA"/>
</dbReference>
<dbReference type="InterPro" id="IPR016024">
    <property type="entry name" value="ARM-type_fold"/>
</dbReference>
<dbReference type="EMBL" id="AGCU01147658">
    <property type="status" value="NOT_ANNOTATED_CDS"/>
    <property type="molecule type" value="Genomic_DNA"/>
</dbReference>
<dbReference type="Proteomes" id="UP000007267">
    <property type="component" value="Unassembled WGS sequence"/>
</dbReference>
<dbReference type="SUPFAM" id="SSF48371">
    <property type="entry name" value="ARM repeat"/>
    <property type="match status" value="1"/>
</dbReference>
<protein>
    <submittedName>
        <fullName evidence="5">Uncharacterized protein</fullName>
    </submittedName>
</protein>
<dbReference type="InterPro" id="IPR055408">
    <property type="entry name" value="HEAT_MROH2B-like"/>
</dbReference>
<feature type="domain" description="MROH2B-like HEAT-repeats" evidence="3">
    <location>
        <begin position="1"/>
        <end position="80"/>
    </location>
</feature>
<dbReference type="GeneTree" id="ENSGT00940000163702"/>
<dbReference type="Pfam" id="PF23227">
    <property type="entry name" value="HEAT_MROH2B_C"/>
    <property type="match status" value="1"/>
</dbReference>
<evidence type="ECO:0000259" key="4">
    <source>
        <dbReference type="Pfam" id="PF23227"/>
    </source>
</evidence>
<feature type="domain" description="Maestro-like HEAT-repeats" evidence="2">
    <location>
        <begin position="105"/>
        <end position="264"/>
    </location>
</feature>
<organism evidence="5 6">
    <name type="scientific">Pelodiscus sinensis</name>
    <name type="common">Chinese softshell turtle</name>
    <name type="synonym">Trionyx sinensis</name>
    <dbReference type="NCBI Taxonomy" id="13735"/>
    <lineage>
        <taxon>Eukaryota</taxon>
        <taxon>Metazoa</taxon>
        <taxon>Chordata</taxon>
        <taxon>Craniata</taxon>
        <taxon>Vertebrata</taxon>
        <taxon>Euteleostomi</taxon>
        <taxon>Archelosauria</taxon>
        <taxon>Testudinata</taxon>
        <taxon>Testudines</taxon>
        <taxon>Cryptodira</taxon>
        <taxon>Trionychia</taxon>
        <taxon>Trionychidae</taxon>
        <taxon>Pelodiscus</taxon>
    </lineage>
</organism>
<reference evidence="5" key="3">
    <citation type="submission" date="2025-08" db="UniProtKB">
        <authorList>
            <consortium name="Ensembl"/>
        </authorList>
    </citation>
    <scope>IDENTIFICATION</scope>
</reference>
<name>K7G644_PELSI</name>
<dbReference type="InterPro" id="IPR055406">
    <property type="entry name" value="HEAT_Maestro"/>
</dbReference>
<sequence length="757" mass="86589">IHHEPVNALTGRVRQQAMLTLMELSKVKPPLQGLDQGSLLAVCFSSVFSLPPAETMQGAEADLYTQTLEAMDGMLKALMCMPPCPSSFLSLSQFLLPWTTSNEVHERLRAVERIAWLIRLIAGHHKFKGVEGFRVPGQLVGCLTLCCAEHEQEICRWAVDGLHHLYSFMLRQKFLRDWQAENTFWFAWFTNASDIAVFAPRRGDARQLRIADEMFGKYLHPAERTGFILAAIDGMRDDSVHDAVEARHMLHAILGVPIPSLERVRAEPLCEWLWARGVMGVSEAVRSMYHNLDSISETLAQQELLRSLLLLGYQYSEEVVTALLGCSLWCDRAAVEMWRTLTSHPKTTGRILRELLKRLQEGPLGQRRDTAQKMAAVTPLAATRALYEIFQEPGCRREVQELYPQLYIALLFQITYTVEPSVQDIAFYWRVCRQENTPTPLSPVRCVVKAMRALLRCAGYGDQVTFIQKQGGWDMLASSDTHHKGVCLLARAMVRNRFQERSWIFHQLMAILDRRDDKRHIPAMAFFIQLLQCPDLGNELEDAILDQMSRQLRDPNTVVRWLALKGLFNLALHPEKVGKLQRLLPDIQERLREADRGVITKAIGVLKLILTSLDRQGASSIWCVQTSSVASPELVQESSKLRMLSIALFKALLGIVTEPYRWWMKEHVLRSLVPLLLLLHDENLSMSQVSWDTLARATLFLRWRRLRVLVQRKDVWPSCDCLLTRYKRRADSFLCQTLPFLEHPQALVREAAIRFLG</sequence>
<evidence type="ECO:0000256" key="1">
    <source>
        <dbReference type="ARBA" id="ARBA00022737"/>
    </source>
</evidence>
<dbReference type="EMBL" id="AGCU01147654">
    <property type="status" value="NOT_ANNOTATED_CDS"/>
    <property type="molecule type" value="Genomic_DNA"/>
</dbReference>
<dbReference type="EMBL" id="AGCU01147657">
    <property type="status" value="NOT_ANNOTATED_CDS"/>
    <property type="molecule type" value="Genomic_DNA"/>
</dbReference>
<dbReference type="OMA" id="PDPMVSC"/>
<evidence type="ECO:0000313" key="6">
    <source>
        <dbReference type="Proteomes" id="UP000007267"/>
    </source>
</evidence>
<dbReference type="InterPro" id="IPR045206">
    <property type="entry name" value="Maestro_heat-like_prot"/>
</dbReference>
<dbReference type="eggNOG" id="KOG2032">
    <property type="taxonomic scope" value="Eukaryota"/>
</dbReference>
<dbReference type="Pfam" id="PF21047">
    <property type="entry name" value="HEAT_Maestro"/>
    <property type="match status" value="2"/>
</dbReference>
<dbReference type="AlphaFoldDB" id="K7G644"/>
<reference evidence="5" key="4">
    <citation type="submission" date="2025-09" db="UniProtKB">
        <authorList>
            <consortium name="Ensembl"/>
        </authorList>
    </citation>
    <scope>IDENTIFICATION</scope>
</reference>
<accession>K7G644</accession>
<evidence type="ECO:0000259" key="3">
    <source>
        <dbReference type="Pfam" id="PF23210"/>
    </source>
</evidence>
<evidence type="ECO:0000259" key="2">
    <source>
        <dbReference type="Pfam" id="PF21047"/>
    </source>
</evidence>
<dbReference type="Pfam" id="PF23210">
    <property type="entry name" value="HEAT_Maestro_2"/>
    <property type="match status" value="1"/>
</dbReference>
<reference evidence="6" key="1">
    <citation type="submission" date="2011-10" db="EMBL/GenBank/DDBJ databases">
        <authorList>
            <consortium name="Soft-shell Turtle Genome Consortium"/>
        </authorList>
    </citation>
    <scope>NUCLEOTIDE SEQUENCE [LARGE SCALE GENOMIC DNA]</scope>
    <source>
        <strain evidence="6">Daiwa-1</strain>
    </source>
</reference>
<evidence type="ECO:0000313" key="5">
    <source>
        <dbReference type="Ensembl" id="ENSPSIP00000015755.1"/>
    </source>
</evidence>
<feature type="domain" description="Maestro/Maestro-like HEAT-repeats" evidence="4">
    <location>
        <begin position="544"/>
        <end position="757"/>
    </location>
</feature>
<dbReference type="HOGENOM" id="CLU_018954_0_0_1"/>
<keyword evidence="6" id="KW-1185">Reference proteome</keyword>
<dbReference type="GO" id="GO:0005737">
    <property type="term" value="C:cytoplasm"/>
    <property type="evidence" value="ECO:0007669"/>
    <property type="project" value="TreeGrafter"/>
</dbReference>
<dbReference type="InterPro" id="IPR048465">
    <property type="entry name" value="Maestro-like_HEAT"/>
</dbReference>
<dbReference type="InterPro" id="IPR011989">
    <property type="entry name" value="ARM-like"/>
</dbReference>
<dbReference type="PANTHER" id="PTHR23120:SF42">
    <property type="entry name" value="MAESTRO HEAT-LIKE REPEAT FAMILY MEMBER 3"/>
    <property type="match status" value="1"/>
</dbReference>
<dbReference type="PANTHER" id="PTHR23120">
    <property type="entry name" value="MAESTRO-RELATED HEAT DOMAIN-CONTAINING"/>
    <property type="match status" value="1"/>
</dbReference>
<dbReference type="EMBL" id="AGCU01147656">
    <property type="status" value="NOT_ANNOTATED_CDS"/>
    <property type="molecule type" value="Genomic_DNA"/>
</dbReference>